<gene>
    <name evidence="1" type="ORF">BDQ12DRAFT_712266</name>
</gene>
<evidence type="ECO:0000313" key="1">
    <source>
        <dbReference type="EMBL" id="TFK39612.1"/>
    </source>
</evidence>
<keyword evidence="2" id="KW-1185">Reference proteome</keyword>
<reference evidence="1 2" key="1">
    <citation type="journal article" date="2019" name="Nat. Ecol. Evol.">
        <title>Megaphylogeny resolves global patterns of mushroom evolution.</title>
        <authorList>
            <person name="Varga T."/>
            <person name="Krizsan K."/>
            <person name="Foldi C."/>
            <person name="Dima B."/>
            <person name="Sanchez-Garcia M."/>
            <person name="Sanchez-Ramirez S."/>
            <person name="Szollosi G.J."/>
            <person name="Szarkandi J.G."/>
            <person name="Papp V."/>
            <person name="Albert L."/>
            <person name="Andreopoulos W."/>
            <person name="Angelini C."/>
            <person name="Antonin V."/>
            <person name="Barry K.W."/>
            <person name="Bougher N.L."/>
            <person name="Buchanan P."/>
            <person name="Buyck B."/>
            <person name="Bense V."/>
            <person name="Catcheside P."/>
            <person name="Chovatia M."/>
            <person name="Cooper J."/>
            <person name="Damon W."/>
            <person name="Desjardin D."/>
            <person name="Finy P."/>
            <person name="Geml J."/>
            <person name="Haridas S."/>
            <person name="Hughes K."/>
            <person name="Justo A."/>
            <person name="Karasinski D."/>
            <person name="Kautmanova I."/>
            <person name="Kiss B."/>
            <person name="Kocsube S."/>
            <person name="Kotiranta H."/>
            <person name="LaButti K.M."/>
            <person name="Lechner B.E."/>
            <person name="Liimatainen K."/>
            <person name="Lipzen A."/>
            <person name="Lukacs Z."/>
            <person name="Mihaltcheva S."/>
            <person name="Morgado L.N."/>
            <person name="Niskanen T."/>
            <person name="Noordeloos M.E."/>
            <person name="Ohm R.A."/>
            <person name="Ortiz-Santana B."/>
            <person name="Ovrebo C."/>
            <person name="Racz N."/>
            <person name="Riley R."/>
            <person name="Savchenko A."/>
            <person name="Shiryaev A."/>
            <person name="Soop K."/>
            <person name="Spirin V."/>
            <person name="Szebenyi C."/>
            <person name="Tomsovsky M."/>
            <person name="Tulloss R.E."/>
            <person name="Uehling J."/>
            <person name="Grigoriev I.V."/>
            <person name="Vagvolgyi C."/>
            <person name="Papp T."/>
            <person name="Martin F.M."/>
            <person name="Miettinen O."/>
            <person name="Hibbett D.S."/>
            <person name="Nagy L.G."/>
        </authorList>
    </citation>
    <scope>NUCLEOTIDE SEQUENCE [LARGE SCALE GENOMIC DNA]</scope>
    <source>
        <strain evidence="1 2">CBS 166.37</strain>
    </source>
</reference>
<protein>
    <submittedName>
        <fullName evidence="1">Uncharacterized protein</fullName>
    </submittedName>
</protein>
<organism evidence="1 2">
    <name type="scientific">Crucibulum laeve</name>
    <dbReference type="NCBI Taxonomy" id="68775"/>
    <lineage>
        <taxon>Eukaryota</taxon>
        <taxon>Fungi</taxon>
        <taxon>Dikarya</taxon>
        <taxon>Basidiomycota</taxon>
        <taxon>Agaricomycotina</taxon>
        <taxon>Agaricomycetes</taxon>
        <taxon>Agaricomycetidae</taxon>
        <taxon>Agaricales</taxon>
        <taxon>Agaricineae</taxon>
        <taxon>Nidulariaceae</taxon>
        <taxon>Crucibulum</taxon>
    </lineage>
</organism>
<dbReference type="AlphaFoldDB" id="A0A5C3M345"/>
<evidence type="ECO:0000313" key="2">
    <source>
        <dbReference type="Proteomes" id="UP000308652"/>
    </source>
</evidence>
<proteinExistence type="predicted"/>
<dbReference type="Proteomes" id="UP000308652">
    <property type="component" value="Unassembled WGS sequence"/>
</dbReference>
<dbReference type="EMBL" id="ML213599">
    <property type="protein sequence ID" value="TFK39612.1"/>
    <property type="molecule type" value="Genomic_DNA"/>
</dbReference>
<sequence length="259" mass="28409">MRELEARKEISVALNTEWKKINSGHIIQLDFEGLLNPRDQFCRIVKGRACCGGVFVKGLASPLTSKYAHVGGDSSISLKRFSTCLAKRRKDYAQEHFTLNILDGLMTAIQLRDAQGPLKAGLNLDVFGVTTVQPTHDGRRSSRNVLSMPRAPSPIGAGIESLGSQLGDTATKRTKSITPEGPVFASGKSSILILCHFLAQELGFELGYNPWPSQVPTLFLSKLDHVSYDDVVRKPKDAATDLRKTTVRLYPMIQLAEDG</sequence>
<accession>A0A5C3M345</accession>
<name>A0A5C3M345_9AGAR</name>